<name>A0A0M9A5P9_9HYME</name>
<dbReference type="EMBL" id="KQ435736">
    <property type="protein sequence ID" value="KOX76996.1"/>
    <property type="molecule type" value="Genomic_DNA"/>
</dbReference>
<evidence type="ECO:0000313" key="2">
    <source>
        <dbReference type="Proteomes" id="UP000053105"/>
    </source>
</evidence>
<keyword evidence="2" id="KW-1185">Reference proteome</keyword>
<protein>
    <submittedName>
        <fullName evidence="1">Uncharacterized protein</fullName>
    </submittedName>
</protein>
<dbReference type="AlphaFoldDB" id="A0A0M9A5P9"/>
<dbReference type="Proteomes" id="UP000053105">
    <property type="component" value="Unassembled WGS sequence"/>
</dbReference>
<proteinExistence type="predicted"/>
<organism evidence="1 2">
    <name type="scientific">Melipona quadrifasciata</name>
    <dbReference type="NCBI Taxonomy" id="166423"/>
    <lineage>
        <taxon>Eukaryota</taxon>
        <taxon>Metazoa</taxon>
        <taxon>Ecdysozoa</taxon>
        <taxon>Arthropoda</taxon>
        <taxon>Hexapoda</taxon>
        <taxon>Insecta</taxon>
        <taxon>Pterygota</taxon>
        <taxon>Neoptera</taxon>
        <taxon>Endopterygota</taxon>
        <taxon>Hymenoptera</taxon>
        <taxon>Apocrita</taxon>
        <taxon>Aculeata</taxon>
        <taxon>Apoidea</taxon>
        <taxon>Anthophila</taxon>
        <taxon>Apidae</taxon>
        <taxon>Melipona</taxon>
    </lineage>
</organism>
<reference evidence="1 2" key="1">
    <citation type="submission" date="2015-07" db="EMBL/GenBank/DDBJ databases">
        <title>The genome of Melipona quadrifasciata.</title>
        <authorList>
            <person name="Pan H."/>
            <person name="Kapheim K."/>
        </authorList>
    </citation>
    <scope>NUCLEOTIDE SEQUENCE [LARGE SCALE GENOMIC DNA]</scope>
    <source>
        <strain evidence="1">0111107301</strain>
        <tissue evidence="1">Whole body</tissue>
    </source>
</reference>
<sequence>MFMSGKGGMNIALSSNKTTPTKTDPVLLRVGGWFPKEAEARQTQVDGGKPRVEVEAWNVITGFPGDPSGCSAAHVARGAHYTLPVVSLEIAYQLSDHENGCGHESVAGEAKCKDKIKPTLASNVSLASNPASFVYRISPSRNISTG</sequence>
<evidence type="ECO:0000313" key="1">
    <source>
        <dbReference type="EMBL" id="KOX76996.1"/>
    </source>
</evidence>
<gene>
    <name evidence="1" type="ORF">WN51_10390</name>
</gene>
<accession>A0A0M9A5P9</accession>